<sequence length="108" mass="12160">MYTEASVRYLASLGVTKQAVFALATDGLEGAVLMAWCSSDSETVYIVERNVQTFNISSPIEIYHFVTVLLRLREYGDTKLEDAVLKVLEVDGFQQKSWSKTAQFNKVE</sequence>
<proteinExistence type="predicted"/>
<name>A0A9P7VT31_9AGAR</name>
<accession>A0A9P7VT31</accession>
<reference evidence="1" key="1">
    <citation type="submission" date="2020-11" db="EMBL/GenBank/DDBJ databases">
        <title>Adaptations for nitrogen fixation in a non-lichenized fungal sporocarp promotes dispersal by wood-feeding termites.</title>
        <authorList>
            <consortium name="DOE Joint Genome Institute"/>
            <person name="Koch R.A."/>
            <person name="Yoon G."/>
            <person name="Arayal U."/>
            <person name="Lail K."/>
            <person name="Amirebrahimi M."/>
            <person name="Labutti K."/>
            <person name="Lipzen A."/>
            <person name="Riley R."/>
            <person name="Barry K."/>
            <person name="Henrissat B."/>
            <person name="Grigoriev I.V."/>
            <person name="Herr J.R."/>
            <person name="Aime M.C."/>
        </authorList>
    </citation>
    <scope>NUCLEOTIDE SEQUENCE</scope>
    <source>
        <strain evidence="1">MCA 3950</strain>
    </source>
</reference>
<protein>
    <submittedName>
        <fullName evidence="1">Uncharacterized protein</fullName>
    </submittedName>
</protein>
<comment type="caution">
    <text evidence="1">The sequence shown here is derived from an EMBL/GenBank/DDBJ whole genome shotgun (WGS) entry which is preliminary data.</text>
</comment>
<dbReference type="OrthoDB" id="2919059at2759"/>
<dbReference type="RefSeq" id="XP_043039074.1">
    <property type="nucleotide sequence ID" value="XM_043183267.1"/>
</dbReference>
<evidence type="ECO:0000313" key="1">
    <source>
        <dbReference type="EMBL" id="KAG7445574.1"/>
    </source>
</evidence>
<keyword evidence="2" id="KW-1185">Reference proteome</keyword>
<evidence type="ECO:0000313" key="2">
    <source>
        <dbReference type="Proteomes" id="UP000812287"/>
    </source>
</evidence>
<gene>
    <name evidence="1" type="ORF">BT62DRAFT_896617</name>
</gene>
<organism evidence="1 2">
    <name type="scientific">Guyanagaster necrorhizus</name>
    <dbReference type="NCBI Taxonomy" id="856835"/>
    <lineage>
        <taxon>Eukaryota</taxon>
        <taxon>Fungi</taxon>
        <taxon>Dikarya</taxon>
        <taxon>Basidiomycota</taxon>
        <taxon>Agaricomycotina</taxon>
        <taxon>Agaricomycetes</taxon>
        <taxon>Agaricomycetidae</taxon>
        <taxon>Agaricales</taxon>
        <taxon>Marasmiineae</taxon>
        <taxon>Physalacriaceae</taxon>
        <taxon>Guyanagaster</taxon>
    </lineage>
</organism>
<dbReference type="EMBL" id="MU250536">
    <property type="protein sequence ID" value="KAG7445574.1"/>
    <property type="molecule type" value="Genomic_DNA"/>
</dbReference>
<dbReference type="GeneID" id="66105564"/>
<dbReference type="Proteomes" id="UP000812287">
    <property type="component" value="Unassembled WGS sequence"/>
</dbReference>
<dbReference type="AlphaFoldDB" id="A0A9P7VT31"/>